<comment type="caution">
    <text evidence="3">The sequence shown here is derived from an EMBL/GenBank/DDBJ whole genome shotgun (WGS) entry which is preliminary data.</text>
</comment>
<sequence length="79" mass="9090">MRIFVTAKPDAKQEKIERIDENHFIVWVKEPPIKGKANQAIIKALADFFNLPKSAIQIISGFTSKQKTVEIKCFKMENK</sequence>
<dbReference type="SUPFAM" id="SSF69786">
    <property type="entry name" value="YggU-like"/>
    <property type="match status" value="1"/>
</dbReference>
<organism evidence="3 4">
    <name type="scientific">Candidatus Staskawiczbacteria bacterium CG10_big_fil_rev_8_21_14_0_10_38_10</name>
    <dbReference type="NCBI Taxonomy" id="1974891"/>
    <lineage>
        <taxon>Bacteria</taxon>
        <taxon>Candidatus Staskawicziibacteriota</taxon>
    </lineage>
</organism>
<dbReference type="EMBL" id="PFEN01000022">
    <property type="protein sequence ID" value="PJE69569.1"/>
    <property type="molecule type" value="Genomic_DNA"/>
</dbReference>
<dbReference type="Proteomes" id="UP000236946">
    <property type="component" value="Unassembled WGS sequence"/>
</dbReference>
<evidence type="ECO:0000256" key="2">
    <source>
        <dbReference type="HAMAP-Rule" id="MF_00634"/>
    </source>
</evidence>
<dbReference type="Pfam" id="PF02594">
    <property type="entry name" value="DUF167"/>
    <property type="match status" value="1"/>
</dbReference>
<dbReference type="Gene3D" id="3.30.1200.10">
    <property type="entry name" value="YggU-like"/>
    <property type="match status" value="1"/>
</dbReference>
<dbReference type="InterPro" id="IPR003746">
    <property type="entry name" value="DUF167"/>
</dbReference>
<comment type="similarity">
    <text evidence="1 2">Belongs to the UPF0235 family.</text>
</comment>
<protein>
    <recommendedName>
        <fullName evidence="2">UPF0235 protein COU98_01365</fullName>
    </recommendedName>
</protein>
<reference evidence="4" key="1">
    <citation type="submission" date="2017-09" db="EMBL/GenBank/DDBJ databases">
        <title>Depth-based differentiation of microbial function through sediment-hosted aquifers and enrichment of novel symbionts in the deep terrestrial subsurface.</title>
        <authorList>
            <person name="Probst A.J."/>
            <person name="Ladd B."/>
            <person name="Jarett J.K."/>
            <person name="Geller-Mcgrath D.E."/>
            <person name="Sieber C.M.K."/>
            <person name="Emerson J.B."/>
            <person name="Anantharaman K."/>
            <person name="Thomas B.C."/>
            <person name="Malmstrom R."/>
            <person name="Stieglmeier M."/>
            <person name="Klingl A."/>
            <person name="Woyke T."/>
            <person name="Ryan C.M."/>
            <person name="Banfield J.F."/>
        </authorList>
    </citation>
    <scope>NUCLEOTIDE SEQUENCE [LARGE SCALE GENOMIC DNA]</scope>
</reference>
<gene>
    <name evidence="3" type="ORF">COU98_01365</name>
</gene>
<dbReference type="AlphaFoldDB" id="A0A2H9T1L8"/>
<dbReference type="PANTHER" id="PTHR13420">
    <property type="entry name" value="UPF0235 PROTEIN C15ORF40"/>
    <property type="match status" value="1"/>
</dbReference>
<accession>A0A2H9T1L8</accession>
<dbReference type="NCBIfam" id="TIGR00251">
    <property type="entry name" value="DUF167 family protein"/>
    <property type="match status" value="1"/>
</dbReference>
<dbReference type="GO" id="GO:0005737">
    <property type="term" value="C:cytoplasm"/>
    <property type="evidence" value="ECO:0007669"/>
    <property type="project" value="TreeGrafter"/>
</dbReference>
<dbReference type="PANTHER" id="PTHR13420:SF7">
    <property type="entry name" value="UPF0235 PROTEIN C15ORF40"/>
    <property type="match status" value="1"/>
</dbReference>
<proteinExistence type="inferred from homology"/>
<name>A0A2H9T1L8_9BACT</name>
<dbReference type="SMART" id="SM01152">
    <property type="entry name" value="DUF167"/>
    <property type="match status" value="1"/>
</dbReference>
<evidence type="ECO:0000313" key="3">
    <source>
        <dbReference type="EMBL" id="PJE69569.1"/>
    </source>
</evidence>
<dbReference type="InterPro" id="IPR036591">
    <property type="entry name" value="YggU-like_sf"/>
</dbReference>
<evidence type="ECO:0000313" key="4">
    <source>
        <dbReference type="Proteomes" id="UP000236946"/>
    </source>
</evidence>
<dbReference type="HAMAP" id="MF_00634">
    <property type="entry name" value="UPF0235"/>
    <property type="match status" value="1"/>
</dbReference>
<evidence type="ECO:0000256" key="1">
    <source>
        <dbReference type="ARBA" id="ARBA00010364"/>
    </source>
</evidence>